<keyword evidence="10 12" id="KW-0675">Receptor</keyword>
<dbReference type="STRING" id="1202772.A0A1V9ZT04"/>
<dbReference type="AlphaFoldDB" id="A0A1V9ZT04"/>
<feature type="transmembrane region" description="Helical" evidence="11">
    <location>
        <begin position="183"/>
        <end position="204"/>
    </location>
</feature>
<feature type="transmembrane region" description="Helical" evidence="11">
    <location>
        <begin position="122"/>
        <end position="141"/>
    </location>
</feature>
<evidence type="ECO:0000313" key="12">
    <source>
        <dbReference type="EMBL" id="OQS01091.1"/>
    </source>
</evidence>
<dbReference type="PANTHER" id="PTHR10585">
    <property type="entry name" value="ER LUMEN PROTEIN RETAINING RECEPTOR"/>
    <property type="match status" value="1"/>
</dbReference>
<evidence type="ECO:0000256" key="10">
    <source>
        <dbReference type="ARBA" id="ARBA00023170"/>
    </source>
</evidence>
<comment type="subcellular location">
    <subcellularLocation>
        <location evidence="1">Endoplasmic reticulum membrane</location>
        <topology evidence="1">Multi-pass membrane protein</topology>
    </subcellularLocation>
</comment>
<evidence type="ECO:0000256" key="6">
    <source>
        <dbReference type="ARBA" id="ARBA00022892"/>
    </source>
</evidence>
<keyword evidence="3" id="KW-0813">Transport</keyword>
<keyword evidence="7" id="KW-0653">Protein transport</keyword>
<reference evidence="12 13" key="1">
    <citation type="journal article" date="2014" name="Genome Biol. Evol.">
        <title>The secreted proteins of Achlya hypogyna and Thraustotheca clavata identify the ancestral oomycete secretome and reveal gene acquisitions by horizontal gene transfer.</title>
        <authorList>
            <person name="Misner I."/>
            <person name="Blouin N."/>
            <person name="Leonard G."/>
            <person name="Richards T.A."/>
            <person name="Lane C.E."/>
        </authorList>
    </citation>
    <scope>NUCLEOTIDE SEQUENCE [LARGE SCALE GENOMIC DNA]</scope>
    <source>
        <strain evidence="12 13">ATCC 48635</strain>
    </source>
</reference>
<evidence type="ECO:0000256" key="9">
    <source>
        <dbReference type="ARBA" id="ARBA00023136"/>
    </source>
</evidence>
<keyword evidence="8 11" id="KW-1133">Transmembrane helix</keyword>
<dbReference type="Proteomes" id="UP000243579">
    <property type="component" value="Unassembled WGS sequence"/>
</dbReference>
<dbReference type="Pfam" id="PF00810">
    <property type="entry name" value="ER_lumen_recept"/>
    <property type="match status" value="1"/>
</dbReference>
<proteinExistence type="inferred from homology"/>
<evidence type="ECO:0000256" key="8">
    <source>
        <dbReference type="ARBA" id="ARBA00022989"/>
    </source>
</evidence>
<gene>
    <name evidence="12" type="ORF">ACHHYP_01824</name>
</gene>
<sequence length="217" mass="25415">MNIFRMLGDITHVASFVVMLLRLQAGRSASGISLKSQELFFLVCITRYLDLFTHYVSFYNTTMKLLYLALTGSIVYLIRYKEPFRSSYDKSLDSFLHWKFAVLPCAILAIIFNERFEVLEILWTFSIYLEAVAIVPQLILLQRHGEVENLTSNYVVLLGMYRGFYLLNWIYRAATESQYHTIWLMFIAGIVQTGLYVDFFYYYAISKYHGKKMSLPT</sequence>
<name>A0A1V9ZT04_ACHHY</name>
<dbReference type="EMBL" id="JNBR01000015">
    <property type="protein sequence ID" value="OQS01091.1"/>
    <property type="molecule type" value="Genomic_DNA"/>
</dbReference>
<comment type="similarity">
    <text evidence="2">Belongs to the ERD2 family.</text>
</comment>
<evidence type="ECO:0000256" key="1">
    <source>
        <dbReference type="ARBA" id="ARBA00004477"/>
    </source>
</evidence>
<dbReference type="OrthoDB" id="7694678at2759"/>
<keyword evidence="6" id="KW-0931">ER-Golgi transport</keyword>
<keyword evidence="5" id="KW-0256">Endoplasmic reticulum</keyword>
<dbReference type="GO" id="GO:0046923">
    <property type="term" value="F:ER retention sequence binding"/>
    <property type="evidence" value="ECO:0007669"/>
    <property type="project" value="InterPro"/>
</dbReference>
<feature type="transmembrane region" description="Helical" evidence="11">
    <location>
        <begin position="153"/>
        <end position="171"/>
    </location>
</feature>
<dbReference type="GO" id="GO:0005789">
    <property type="term" value="C:endoplasmic reticulum membrane"/>
    <property type="evidence" value="ECO:0007669"/>
    <property type="project" value="UniProtKB-SubCell"/>
</dbReference>
<dbReference type="GO" id="GO:0006621">
    <property type="term" value="P:protein retention in ER lumen"/>
    <property type="evidence" value="ECO:0007669"/>
    <property type="project" value="InterPro"/>
</dbReference>
<evidence type="ECO:0000313" key="13">
    <source>
        <dbReference type="Proteomes" id="UP000243579"/>
    </source>
</evidence>
<keyword evidence="13" id="KW-1185">Reference proteome</keyword>
<feature type="transmembrane region" description="Helical" evidence="11">
    <location>
        <begin position="55"/>
        <end position="78"/>
    </location>
</feature>
<protein>
    <submittedName>
        <fullName evidence="12">ER lumen protein retaining receptor</fullName>
    </submittedName>
</protein>
<evidence type="ECO:0000256" key="3">
    <source>
        <dbReference type="ARBA" id="ARBA00022448"/>
    </source>
</evidence>
<dbReference type="InterPro" id="IPR000133">
    <property type="entry name" value="ER_ret_rcpt"/>
</dbReference>
<dbReference type="GO" id="GO:0015031">
    <property type="term" value="P:protein transport"/>
    <property type="evidence" value="ECO:0007669"/>
    <property type="project" value="UniProtKB-KW"/>
</dbReference>
<comment type="caution">
    <text evidence="12">The sequence shown here is derived from an EMBL/GenBank/DDBJ whole genome shotgun (WGS) entry which is preliminary data.</text>
</comment>
<feature type="transmembrane region" description="Helical" evidence="11">
    <location>
        <begin position="98"/>
        <end position="116"/>
    </location>
</feature>
<organism evidence="12 13">
    <name type="scientific">Achlya hypogyna</name>
    <name type="common">Oomycete</name>
    <name type="synonym">Protoachlya hypogyna</name>
    <dbReference type="NCBI Taxonomy" id="1202772"/>
    <lineage>
        <taxon>Eukaryota</taxon>
        <taxon>Sar</taxon>
        <taxon>Stramenopiles</taxon>
        <taxon>Oomycota</taxon>
        <taxon>Saprolegniomycetes</taxon>
        <taxon>Saprolegniales</taxon>
        <taxon>Achlyaceae</taxon>
        <taxon>Achlya</taxon>
    </lineage>
</organism>
<accession>A0A1V9ZT04</accession>
<evidence type="ECO:0000256" key="5">
    <source>
        <dbReference type="ARBA" id="ARBA00022824"/>
    </source>
</evidence>
<dbReference type="PRINTS" id="PR00660">
    <property type="entry name" value="ERLUMENR"/>
</dbReference>
<evidence type="ECO:0000256" key="4">
    <source>
        <dbReference type="ARBA" id="ARBA00022692"/>
    </source>
</evidence>
<keyword evidence="4 11" id="KW-0812">Transmembrane</keyword>
<evidence type="ECO:0000256" key="11">
    <source>
        <dbReference type="SAM" id="Phobius"/>
    </source>
</evidence>
<keyword evidence="9 11" id="KW-0472">Membrane</keyword>
<evidence type="ECO:0000256" key="2">
    <source>
        <dbReference type="ARBA" id="ARBA00010120"/>
    </source>
</evidence>
<dbReference type="GO" id="GO:0016192">
    <property type="term" value="P:vesicle-mediated transport"/>
    <property type="evidence" value="ECO:0007669"/>
    <property type="project" value="UniProtKB-KW"/>
</dbReference>
<evidence type="ECO:0000256" key="7">
    <source>
        <dbReference type="ARBA" id="ARBA00022927"/>
    </source>
</evidence>